<dbReference type="PATRIC" id="fig|272562.8.peg.2238"/>
<protein>
    <submittedName>
        <fullName evidence="1">Uncharacterized protein</fullName>
    </submittedName>
</protein>
<proteinExistence type="predicted"/>
<dbReference type="AlphaFoldDB" id="Q97HH8"/>
<dbReference type="STRING" id="272562.CA_C2033"/>
<sequence length="197" mass="23334">MWLFSEQEIAKEYAQYYQFKRKDIYLVKMVEFDELLLTSYFAMFAGVCQVIIDEGRNFMTCSIFDLVNECFIKQGQPPVLTKSEYPIMNTLNSLRFLNNKLWVITSEDKADEKLVTRKITPIIERDCIKVFTDETECKKYGKEYVNKKEISIDINRLQDIIKILIENNIKNVEFVIDNVKTKMSATKLYNILQRMNI</sequence>
<dbReference type="KEGG" id="cac:CA_C2033"/>
<dbReference type="eggNOG" id="ENOG50323KF">
    <property type="taxonomic scope" value="Bacteria"/>
</dbReference>
<gene>
    <name evidence="1" type="ordered locus">CA_C2033</name>
</gene>
<organism evidence="1 2">
    <name type="scientific">Clostridium acetobutylicum (strain ATCC 824 / DSM 792 / JCM 1419 / IAM 19013 / LMG 5710 / NBRC 13948 / NRRL B-527 / VKM B-1787 / 2291 / W)</name>
    <dbReference type="NCBI Taxonomy" id="272562"/>
    <lineage>
        <taxon>Bacteria</taxon>
        <taxon>Bacillati</taxon>
        <taxon>Bacillota</taxon>
        <taxon>Clostridia</taxon>
        <taxon>Eubacteriales</taxon>
        <taxon>Clostridiaceae</taxon>
        <taxon>Clostridium</taxon>
    </lineage>
</organism>
<name>Q97HH8_CLOAB</name>
<accession>Q97HH8</accession>
<evidence type="ECO:0000313" key="1">
    <source>
        <dbReference type="EMBL" id="AAK79992.1"/>
    </source>
</evidence>
<dbReference type="HOGENOM" id="CLU_1381993_0_0_9"/>
<dbReference type="PIR" id="E97150">
    <property type="entry name" value="E97150"/>
</dbReference>
<keyword evidence="2" id="KW-1185">Reference proteome</keyword>
<evidence type="ECO:0000313" key="2">
    <source>
        <dbReference type="Proteomes" id="UP000000814"/>
    </source>
</evidence>
<dbReference type="OrthoDB" id="2920582at2"/>
<reference evidence="1 2" key="1">
    <citation type="journal article" date="2001" name="J. Bacteriol.">
        <title>Genome sequence and comparative analysis of the solvent-producing bacterium Clostridium acetobutylicum.</title>
        <authorList>
            <person name="Nolling J."/>
            <person name="Breton G."/>
            <person name="Omelchenko M.V."/>
            <person name="Makarova K.S."/>
            <person name="Zeng Q."/>
            <person name="Gibson R."/>
            <person name="Lee H.M."/>
            <person name="Dubois J."/>
            <person name="Qiu D."/>
            <person name="Hitti J."/>
            <person name="Wolf Y.I."/>
            <person name="Tatusov R.L."/>
            <person name="Sabathe F."/>
            <person name="Doucette-Stamm L."/>
            <person name="Soucaille P."/>
            <person name="Daly M.J."/>
            <person name="Bennett G.N."/>
            <person name="Koonin E.V."/>
            <person name="Smith D.R."/>
        </authorList>
    </citation>
    <scope>NUCLEOTIDE SEQUENCE [LARGE SCALE GENOMIC DNA]</scope>
    <source>
        <strain evidence="2">ATCC 824 / DSM 792 / JCM 1419 / LMG 5710 / VKM B-1787</strain>
    </source>
</reference>
<dbReference type="EMBL" id="AE001437">
    <property type="protein sequence ID" value="AAK79992.1"/>
    <property type="molecule type" value="Genomic_DNA"/>
</dbReference>
<dbReference type="Proteomes" id="UP000000814">
    <property type="component" value="Chromosome"/>
</dbReference>